<sequence length="94" mass="9324">MEDATIVVNAPARFAAATAPAAETGKYFIYQFAATGTPAPKVTLASGTLPPGLQLAPGGTLSGTPTQGGTYTLTLQATNGIGTPATATKTVTVR</sequence>
<dbReference type="GO" id="GO:0005509">
    <property type="term" value="F:calcium ion binding"/>
    <property type="evidence" value="ECO:0007669"/>
    <property type="project" value="InterPro"/>
</dbReference>
<protein>
    <submittedName>
        <fullName evidence="1">Uncharacterized protein</fullName>
    </submittedName>
</protein>
<reference evidence="1 2" key="1">
    <citation type="submission" date="2021-01" db="EMBL/GenBank/DDBJ databases">
        <title>Whole genome shotgun sequence of Planotetraspora mira NBRC 15435.</title>
        <authorList>
            <person name="Komaki H."/>
            <person name="Tamura T."/>
        </authorList>
    </citation>
    <scope>NUCLEOTIDE SEQUENCE [LARGE SCALE GENOMIC DNA]</scope>
    <source>
        <strain evidence="1 2">NBRC 15435</strain>
    </source>
</reference>
<organism evidence="1 2">
    <name type="scientific">Planotetraspora mira</name>
    <dbReference type="NCBI Taxonomy" id="58121"/>
    <lineage>
        <taxon>Bacteria</taxon>
        <taxon>Bacillati</taxon>
        <taxon>Actinomycetota</taxon>
        <taxon>Actinomycetes</taxon>
        <taxon>Streptosporangiales</taxon>
        <taxon>Streptosporangiaceae</taxon>
        <taxon>Planotetraspora</taxon>
    </lineage>
</organism>
<dbReference type="GO" id="GO:0016020">
    <property type="term" value="C:membrane"/>
    <property type="evidence" value="ECO:0007669"/>
    <property type="project" value="InterPro"/>
</dbReference>
<accession>A0A8J3X866</accession>
<dbReference type="Proteomes" id="UP000650628">
    <property type="component" value="Unassembled WGS sequence"/>
</dbReference>
<dbReference type="SUPFAM" id="SSF49313">
    <property type="entry name" value="Cadherin-like"/>
    <property type="match status" value="1"/>
</dbReference>
<evidence type="ECO:0000313" key="1">
    <source>
        <dbReference type="EMBL" id="GII27183.1"/>
    </source>
</evidence>
<name>A0A8J3X866_9ACTN</name>
<dbReference type="Gene3D" id="2.60.40.10">
    <property type="entry name" value="Immunoglobulins"/>
    <property type="match status" value="1"/>
</dbReference>
<dbReference type="RefSeq" id="WP_203951249.1">
    <property type="nucleotide sequence ID" value="NZ_BOOO01000002.1"/>
</dbReference>
<dbReference type="GO" id="GO:0005975">
    <property type="term" value="P:carbohydrate metabolic process"/>
    <property type="evidence" value="ECO:0007669"/>
    <property type="project" value="UniProtKB-ARBA"/>
</dbReference>
<proteinExistence type="predicted"/>
<dbReference type="InterPro" id="IPR013783">
    <property type="entry name" value="Ig-like_fold"/>
</dbReference>
<evidence type="ECO:0000313" key="2">
    <source>
        <dbReference type="Proteomes" id="UP000650628"/>
    </source>
</evidence>
<keyword evidence="2" id="KW-1185">Reference proteome</keyword>
<dbReference type="Pfam" id="PF05345">
    <property type="entry name" value="He_PIG"/>
    <property type="match status" value="1"/>
</dbReference>
<dbReference type="EMBL" id="BOOO01000002">
    <property type="protein sequence ID" value="GII27183.1"/>
    <property type="molecule type" value="Genomic_DNA"/>
</dbReference>
<gene>
    <name evidence="1" type="ORF">Pmi06nite_06250</name>
</gene>
<dbReference type="InterPro" id="IPR015919">
    <property type="entry name" value="Cadherin-like_sf"/>
</dbReference>
<dbReference type="AlphaFoldDB" id="A0A8J3X866"/>
<comment type="caution">
    <text evidence="1">The sequence shown here is derived from an EMBL/GenBank/DDBJ whole genome shotgun (WGS) entry which is preliminary data.</text>
</comment>